<dbReference type="OrthoDB" id="9775180at2"/>
<reference evidence="10" key="1">
    <citation type="submission" date="2016-11" db="EMBL/GenBank/DDBJ databases">
        <authorList>
            <person name="Varghese N."/>
            <person name="Submissions S."/>
        </authorList>
    </citation>
    <scope>NUCLEOTIDE SEQUENCE [LARGE SCALE GENOMIC DNA]</scope>
    <source>
        <strain evidence="10">ACAM 48</strain>
    </source>
</reference>
<dbReference type="PANTHER" id="PTHR43833:SF5">
    <property type="entry name" value="TRK SYSTEM POTASSIUM UPTAKE PROTEIN TRKA"/>
    <property type="match status" value="1"/>
</dbReference>
<evidence type="ECO:0000313" key="10">
    <source>
        <dbReference type="Proteomes" id="UP000190235"/>
    </source>
</evidence>
<keyword evidence="5" id="KW-0520">NAD</keyword>
<dbReference type="Pfam" id="PF02080">
    <property type="entry name" value="TrkA_C"/>
    <property type="match status" value="2"/>
</dbReference>
<dbReference type="Gene3D" id="3.30.70.1450">
    <property type="entry name" value="Regulator of K+ conductance, C-terminal domain"/>
    <property type="match status" value="2"/>
</dbReference>
<dbReference type="InterPro" id="IPR003148">
    <property type="entry name" value="RCK_N"/>
</dbReference>
<dbReference type="AlphaFoldDB" id="A0A1M7L1I8"/>
<evidence type="ECO:0000256" key="6">
    <source>
        <dbReference type="ARBA" id="ARBA00023065"/>
    </source>
</evidence>
<dbReference type="NCBIfam" id="NF007032">
    <property type="entry name" value="PRK09496.1-4"/>
    <property type="match status" value="1"/>
</dbReference>
<keyword evidence="3" id="KW-0633">Potassium transport</keyword>
<dbReference type="RefSeq" id="WP_079734845.1">
    <property type="nucleotide sequence ID" value="NZ_LT670848.1"/>
</dbReference>
<evidence type="ECO:0000256" key="1">
    <source>
        <dbReference type="ARBA" id="ARBA00017378"/>
    </source>
</evidence>
<dbReference type="NCBIfam" id="NF007038">
    <property type="entry name" value="PRK09496.2-6"/>
    <property type="match status" value="1"/>
</dbReference>
<dbReference type="PROSITE" id="PS51202">
    <property type="entry name" value="RCK_C"/>
    <property type="match status" value="2"/>
</dbReference>
<dbReference type="Proteomes" id="UP000190235">
    <property type="component" value="Chromosome I"/>
</dbReference>
<dbReference type="NCBIfam" id="NF007031">
    <property type="entry name" value="PRK09496.1-2"/>
    <property type="match status" value="1"/>
</dbReference>
<dbReference type="GO" id="GO:0015079">
    <property type="term" value="F:potassium ion transmembrane transporter activity"/>
    <property type="evidence" value="ECO:0007669"/>
    <property type="project" value="InterPro"/>
</dbReference>
<evidence type="ECO:0000259" key="7">
    <source>
        <dbReference type="PROSITE" id="PS51201"/>
    </source>
</evidence>
<protein>
    <recommendedName>
        <fullName evidence="1">Trk system potassium uptake protein TrkA</fullName>
    </recommendedName>
</protein>
<evidence type="ECO:0000256" key="5">
    <source>
        <dbReference type="ARBA" id="ARBA00023027"/>
    </source>
</evidence>
<dbReference type="PRINTS" id="PR00335">
    <property type="entry name" value="KUPTAKETRKA"/>
</dbReference>
<proteinExistence type="predicted"/>
<dbReference type="SUPFAM" id="SSF51735">
    <property type="entry name" value="NAD(P)-binding Rossmann-fold domains"/>
    <property type="match status" value="2"/>
</dbReference>
<dbReference type="InterPro" id="IPR036291">
    <property type="entry name" value="NAD(P)-bd_dom_sf"/>
</dbReference>
<feature type="domain" description="RCK N-terminal" evidence="7">
    <location>
        <begin position="1"/>
        <end position="121"/>
    </location>
</feature>
<dbReference type="InterPro" id="IPR006037">
    <property type="entry name" value="RCK_C"/>
</dbReference>
<dbReference type="InterPro" id="IPR006036">
    <property type="entry name" value="K_uptake_TrkA"/>
</dbReference>
<evidence type="ECO:0000256" key="4">
    <source>
        <dbReference type="ARBA" id="ARBA00022958"/>
    </source>
</evidence>
<feature type="domain" description="RCK C-terminal" evidence="8">
    <location>
        <begin position="141"/>
        <end position="227"/>
    </location>
</feature>
<keyword evidence="2" id="KW-0813">Transport</keyword>
<dbReference type="STRING" id="143223.SAMN05878281_1690"/>
<evidence type="ECO:0000256" key="3">
    <source>
        <dbReference type="ARBA" id="ARBA00022538"/>
    </source>
</evidence>
<name>A0A1M7L1I8_9FLAO</name>
<evidence type="ECO:0000313" key="9">
    <source>
        <dbReference type="EMBL" id="SHM71645.1"/>
    </source>
</evidence>
<dbReference type="GO" id="GO:0005886">
    <property type="term" value="C:plasma membrane"/>
    <property type="evidence" value="ECO:0007669"/>
    <property type="project" value="InterPro"/>
</dbReference>
<keyword evidence="6" id="KW-0406">Ion transport</keyword>
<dbReference type="NCBIfam" id="NF007041">
    <property type="entry name" value="PRK09496.3-4"/>
    <property type="match status" value="1"/>
</dbReference>
<feature type="domain" description="RCK C-terminal" evidence="8">
    <location>
        <begin position="369"/>
        <end position="449"/>
    </location>
</feature>
<evidence type="ECO:0000259" key="8">
    <source>
        <dbReference type="PROSITE" id="PS51202"/>
    </source>
</evidence>
<keyword evidence="4" id="KW-0630">Potassium</keyword>
<dbReference type="InterPro" id="IPR050721">
    <property type="entry name" value="Trk_Ktr_HKT_K-transport"/>
</dbReference>
<dbReference type="Gene3D" id="3.40.50.720">
    <property type="entry name" value="NAD(P)-binding Rossmann-like Domain"/>
    <property type="match status" value="2"/>
</dbReference>
<dbReference type="PANTHER" id="PTHR43833">
    <property type="entry name" value="POTASSIUM CHANNEL PROTEIN 2-RELATED-RELATED"/>
    <property type="match status" value="1"/>
</dbReference>
<dbReference type="EMBL" id="LT670848">
    <property type="protein sequence ID" value="SHM71645.1"/>
    <property type="molecule type" value="Genomic_DNA"/>
</dbReference>
<dbReference type="InterPro" id="IPR036721">
    <property type="entry name" value="RCK_C_sf"/>
</dbReference>
<gene>
    <name evidence="9" type="ORF">SAMN05878281_1690</name>
</gene>
<dbReference type="Pfam" id="PF02254">
    <property type="entry name" value="TrkA_N"/>
    <property type="match status" value="2"/>
</dbReference>
<feature type="domain" description="RCK N-terminal" evidence="7">
    <location>
        <begin position="232"/>
        <end position="349"/>
    </location>
</feature>
<keyword evidence="10" id="KW-1185">Reference proteome</keyword>
<accession>A0A1M7L1I8</accession>
<evidence type="ECO:0000256" key="2">
    <source>
        <dbReference type="ARBA" id="ARBA00022448"/>
    </source>
</evidence>
<dbReference type="PROSITE" id="PS51201">
    <property type="entry name" value="RCK_N"/>
    <property type="match status" value="2"/>
</dbReference>
<dbReference type="SUPFAM" id="SSF116726">
    <property type="entry name" value="TrkA C-terminal domain-like"/>
    <property type="match status" value="2"/>
</dbReference>
<sequence>MKIIIAGAGEVGFHLAKLLSFESQDITLIDTSRDNLTYADTHLDIRTIKGDATSISILKDAQVKHVDMLISVTSSEATNITCCVLAKQLGAKRTIARISNTEFLENKEEIGFTSFGIDELISPEALAAREIALLLNQSAFNDSYEFENGALTMIGLSLSRNALFVGKTVKEAANIFPDLNFVPIAIQRYGTQYTLIPRGDTQFKEGDQVNFVTLKRGVENLYKLTGKTKHAIKNVMILGGSKIGKKTAKDLCRNNFHVKLVESDKEKAYDLADELPNALIIHGDGRNVELLEEENVHDMDAFIAVTGNSETNIMSCLVAKSKSVKKTISLVENMDYYQLSHSIGIDTLINKKLLAANNIFRYVRKGEVVAMTKINNMNAELLEFIVKPNSQVCNKKIKNLDFPRSAIIGGIIRDGEGIIALGDFTITRGDRIVVCCLPRSIKKVEKLFL</sequence>
<dbReference type="NCBIfam" id="NF007039">
    <property type="entry name" value="PRK09496.3-2"/>
    <property type="match status" value="1"/>
</dbReference>
<organism evidence="9 10">
    <name type="scientific">Salegentibacter salegens</name>
    <dbReference type="NCBI Taxonomy" id="143223"/>
    <lineage>
        <taxon>Bacteria</taxon>
        <taxon>Pseudomonadati</taxon>
        <taxon>Bacteroidota</taxon>
        <taxon>Flavobacteriia</taxon>
        <taxon>Flavobacteriales</taxon>
        <taxon>Flavobacteriaceae</taxon>
        <taxon>Salegentibacter</taxon>
    </lineage>
</organism>